<dbReference type="AlphaFoldDB" id="A0A8X6U444"/>
<name>A0A8X6U444_NEPPI</name>
<gene>
    <name evidence="1" type="ORF">NPIL_300681</name>
</gene>
<accession>A0A8X6U444</accession>
<dbReference type="EMBL" id="BMAW01024723">
    <property type="protein sequence ID" value="GFT89207.1"/>
    <property type="molecule type" value="Genomic_DNA"/>
</dbReference>
<evidence type="ECO:0000313" key="1">
    <source>
        <dbReference type="EMBL" id="GFT89207.1"/>
    </source>
</evidence>
<evidence type="ECO:0000313" key="2">
    <source>
        <dbReference type="Proteomes" id="UP000887013"/>
    </source>
</evidence>
<dbReference type="OrthoDB" id="10460382at2759"/>
<comment type="caution">
    <text evidence="1">The sequence shown here is derived from an EMBL/GenBank/DDBJ whole genome shotgun (WGS) entry which is preliminary data.</text>
</comment>
<sequence>MALVGGPNPRKIPNDKAFQYPPFPFRRAVKAMVLGLSKVLELLKGKESLGDSVMSFKYSGPQVSRVQLRALACHYVHGGVQRVALTPWRLCDALFTRCLRFSFSLLDP</sequence>
<proteinExistence type="predicted"/>
<organism evidence="1 2">
    <name type="scientific">Nephila pilipes</name>
    <name type="common">Giant wood spider</name>
    <name type="synonym">Nephila maculata</name>
    <dbReference type="NCBI Taxonomy" id="299642"/>
    <lineage>
        <taxon>Eukaryota</taxon>
        <taxon>Metazoa</taxon>
        <taxon>Ecdysozoa</taxon>
        <taxon>Arthropoda</taxon>
        <taxon>Chelicerata</taxon>
        <taxon>Arachnida</taxon>
        <taxon>Araneae</taxon>
        <taxon>Araneomorphae</taxon>
        <taxon>Entelegynae</taxon>
        <taxon>Araneoidea</taxon>
        <taxon>Nephilidae</taxon>
        <taxon>Nephila</taxon>
    </lineage>
</organism>
<protein>
    <submittedName>
        <fullName evidence="1">Uncharacterized protein</fullName>
    </submittedName>
</protein>
<reference evidence="1" key="1">
    <citation type="submission" date="2020-08" db="EMBL/GenBank/DDBJ databases">
        <title>Multicomponent nature underlies the extraordinary mechanical properties of spider dragline silk.</title>
        <authorList>
            <person name="Kono N."/>
            <person name="Nakamura H."/>
            <person name="Mori M."/>
            <person name="Yoshida Y."/>
            <person name="Ohtoshi R."/>
            <person name="Malay A.D."/>
            <person name="Moran D.A.P."/>
            <person name="Tomita M."/>
            <person name="Numata K."/>
            <person name="Arakawa K."/>
        </authorList>
    </citation>
    <scope>NUCLEOTIDE SEQUENCE</scope>
</reference>
<keyword evidence="2" id="KW-1185">Reference proteome</keyword>
<dbReference type="Proteomes" id="UP000887013">
    <property type="component" value="Unassembled WGS sequence"/>
</dbReference>